<dbReference type="PIRSF" id="PIRSF004810">
    <property type="entry name" value="ChrA"/>
    <property type="match status" value="1"/>
</dbReference>
<proteinExistence type="inferred from homology"/>
<comment type="subcellular location">
    <subcellularLocation>
        <location evidence="1">Cell membrane</location>
        <topology evidence="1">Multi-pass membrane protein</topology>
    </subcellularLocation>
</comment>
<dbReference type="EMBL" id="CP035037">
    <property type="protein sequence ID" value="QAB19105.1"/>
    <property type="molecule type" value="Genomic_DNA"/>
</dbReference>
<organism evidence="8 9">
    <name type="scientific">Leucobacter muris</name>
    <dbReference type="NCBI Taxonomy" id="1935379"/>
    <lineage>
        <taxon>Bacteria</taxon>
        <taxon>Bacillati</taxon>
        <taxon>Actinomycetota</taxon>
        <taxon>Actinomycetes</taxon>
        <taxon>Micrococcales</taxon>
        <taxon>Microbacteriaceae</taxon>
        <taxon>Leucobacter</taxon>
    </lineage>
</organism>
<evidence type="ECO:0000256" key="3">
    <source>
        <dbReference type="ARBA" id="ARBA00022475"/>
    </source>
</evidence>
<dbReference type="Proteomes" id="UP000285768">
    <property type="component" value="Chromosome"/>
</dbReference>
<feature type="transmembrane region" description="Helical" evidence="7">
    <location>
        <begin position="176"/>
        <end position="208"/>
    </location>
</feature>
<gene>
    <name evidence="8" type="primary">chrA</name>
    <name evidence="8" type="ORF">Leucomu_02430</name>
</gene>
<evidence type="ECO:0000256" key="4">
    <source>
        <dbReference type="ARBA" id="ARBA00022692"/>
    </source>
</evidence>
<sequence>MNVRCQLASCFPERGLNGRLGGVGLPDSVASRPFPGSSGRVFLVFLRLGLTSFGGPVAHLGYFRTEFVERRGWLSDRAYADLVALCQFLPGPASSQVGMAIGLQRAGILGMLAAWAGFTLPSAMLLFAFALGIGASGDLSQAGWVLGLKAAAVAVVAHAVLAMARSLTPDARRATIAVAVMVLVLLVPGPLAMLGAMIAAGIAGLLFLARTAHTGAPARTEDRFPVRLHRGVSIGCLIAFALLLVTLPILATATGDAALSLFDLFYRAGSFVFGGGHVVLPLLQAETVQTGLVEPGAFLAGYGAAQAVPGPLFTFSAFLGAVTTSGPSGALGASIALVAIFLPSALLIIGVLPLWNRLRRAPRVQRALKGVNAGVVGLLAAALYDPVFTEGVTGPHSLVIVAVAFVALTAWKAPAWAVVLGAAGLGALLL</sequence>
<evidence type="ECO:0000256" key="7">
    <source>
        <dbReference type="SAM" id="Phobius"/>
    </source>
</evidence>
<feature type="transmembrane region" description="Helical" evidence="7">
    <location>
        <begin position="330"/>
        <end position="355"/>
    </location>
</feature>
<dbReference type="PANTHER" id="PTHR33567">
    <property type="entry name" value="CHROMATE ION TRANSPORTER (EUROFUNG)"/>
    <property type="match status" value="1"/>
</dbReference>
<feature type="transmembrane region" description="Helical" evidence="7">
    <location>
        <begin position="143"/>
        <end position="164"/>
    </location>
</feature>
<evidence type="ECO:0000256" key="6">
    <source>
        <dbReference type="ARBA" id="ARBA00023136"/>
    </source>
</evidence>
<dbReference type="InterPro" id="IPR003370">
    <property type="entry name" value="Chromate_transpt"/>
</dbReference>
<dbReference type="Pfam" id="PF02417">
    <property type="entry name" value="Chromate_transp"/>
    <property type="match status" value="2"/>
</dbReference>
<keyword evidence="5 7" id="KW-1133">Transmembrane helix</keyword>
<feature type="transmembrane region" description="Helical" evidence="7">
    <location>
        <begin position="264"/>
        <end position="283"/>
    </location>
</feature>
<feature type="transmembrane region" description="Helical" evidence="7">
    <location>
        <begin position="41"/>
        <end position="63"/>
    </location>
</feature>
<feature type="transmembrane region" description="Helical" evidence="7">
    <location>
        <begin position="108"/>
        <end position="131"/>
    </location>
</feature>
<keyword evidence="9" id="KW-1185">Reference proteome</keyword>
<evidence type="ECO:0000313" key="8">
    <source>
        <dbReference type="EMBL" id="QAB19105.1"/>
    </source>
</evidence>
<accession>A0ABX5QJA8</accession>
<reference evidence="8 9" key="1">
    <citation type="submission" date="2019-01" db="EMBL/GenBank/DDBJ databases">
        <title>Leucobacter muris sp. nov. isolated from the nose of a laboratory mouse.</title>
        <authorList>
            <person name="Benga L."/>
            <person name="Sproeer C."/>
            <person name="Schumann P."/>
            <person name="Verbarg S."/>
            <person name="Bunk B."/>
            <person name="Engelhardt E."/>
            <person name="Benten P.M."/>
            <person name="Sager M."/>
        </authorList>
    </citation>
    <scope>NUCLEOTIDE SEQUENCE [LARGE SCALE GENOMIC DNA]</scope>
    <source>
        <strain evidence="8 9">DSM 101948</strain>
    </source>
</reference>
<protein>
    <submittedName>
        <fullName evidence="8">Chromate efflux transporter</fullName>
    </submittedName>
</protein>
<feature type="transmembrane region" description="Helical" evidence="7">
    <location>
        <begin position="367"/>
        <end position="384"/>
    </location>
</feature>
<keyword evidence="6 7" id="KW-0472">Membrane</keyword>
<keyword evidence="4 7" id="KW-0812">Transmembrane</keyword>
<evidence type="ECO:0000313" key="9">
    <source>
        <dbReference type="Proteomes" id="UP000285768"/>
    </source>
</evidence>
<evidence type="ECO:0000256" key="2">
    <source>
        <dbReference type="ARBA" id="ARBA00005262"/>
    </source>
</evidence>
<evidence type="ECO:0000256" key="5">
    <source>
        <dbReference type="ARBA" id="ARBA00022989"/>
    </source>
</evidence>
<comment type="similarity">
    <text evidence="2">Belongs to the chromate ion transporter (CHR) (TC 2.A.51) family.</text>
</comment>
<dbReference type="InterPro" id="IPR014047">
    <property type="entry name" value="Chr_Tranpt_l_chain"/>
</dbReference>
<evidence type="ECO:0000256" key="1">
    <source>
        <dbReference type="ARBA" id="ARBA00004651"/>
    </source>
</evidence>
<feature type="transmembrane region" description="Helical" evidence="7">
    <location>
        <begin position="228"/>
        <end position="252"/>
    </location>
</feature>
<keyword evidence="3" id="KW-1003">Cell membrane</keyword>
<name>A0ABX5QJA8_9MICO</name>
<dbReference type="PANTHER" id="PTHR33567:SF3">
    <property type="entry name" value="CHROMATE ION TRANSPORTER (EUROFUNG)"/>
    <property type="match status" value="1"/>
</dbReference>
<feature type="transmembrane region" description="Helical" evidence="7">
    <location>
        <begin position="396"/>
        <end position="429"/>
    </location>
</feature>
<dbReference type="NCBIfam" id="TIGR00937">
    <property type="entry name" value="2A51"/>
    <property type="match status" value="1"/>
</dbReference>